<protein>
    <recommendedName>
        <fullName evidence="3">CopG family transcriptional regulator</fullName>
    </recommendedName>
</protein>
<evidence type="ECO:0008006" key="3">
    <source>
        <dbReference type="Google" id="ProtNLM"/>
    </source>
</evidence>
<evidence type="ECO:0000313" key="2">
    <source>
        <dbReference type="Proteomes" id="UP000007383"/>
    </source>
</evidence>
<reference evidence="2" key="1">
    <citation type="journal article" date="2013" name="Stand. Genomic Sci.">
        <title>Complete genome sequence of the halophilic bacterium Spirochaeta africana type strain (Z-7692(T)) from the alkaline Lake Magadi in the East African Rift.</title>
        <authorList>
            <person name="Liolos K."/>
            <person name="Abt B."/>
            <person name="Scheuner C."/>
            <person name="Teshima H."/>
            <person name="Held B."/>
            <person name="Lapidus A."/>
            <person name="Nolan M."/>
            <person name="Lucas S."/>
            <person name="Deshpande S."/>
            <person name="Cheng J.F."/>
            <person name="Tapia R."/>
            <person name="Goodwin L.A."/>
            <person name="Pitluck S."/>
            <person name="Pagani I."/>
            <person name="Ivanova N."/>
            <person name="Mavromatis K."/>
            <person name="Mikhailova N."/>
            <person name="Huntemann M."/>
            <person name="Pati A."/>
            <person name="Chen A."/>
            <person name="Palaniappan K."/>
            <person name="Land M."/>
            <person name="Rohde M."/>
            <person name="Tindall B.J."/>
            <person name="Detter J.C."/>
            <person name="Goker M."/>
            <person name="Bristow J."/>
            <person name="Eisen J.A."/>
            <person name="Markowitz V."/>
            <person name="Hugenholtz P."/>
            <person name="Woyke T."/>
            <person name="Klenk H.P."/>
            <person name="Kyrpides N.C."/>
        </authorList>
    </citation>
    <scope>NUCLEOTIDE SEQUENCE</scope>
    <source>
        <strain evidence="2">ATCC 700263 / DSM 8902 / Z-7692</strain>
    </source>
</reference>
<gene>
    <name evidence="1" type="ordered locus">Spiaf_0464</name>
</gene>
<name>H9UGC4_SPIAZ</name>
<evidence type="ECO:0000313" key="1">
    <source>
        <dbReference type="EMBL" id="AFG36567.1"/>
    </source>
</evidence>
<dbReference type="InterPro" id="IPR053842">
    <property type="entry name" value="NikA-like"/>
</dbReference>
<organism evidence="1 2">
    <name type="scientific">Spirochaeta africana (strain ATCC 700263 / DSM 8902 / Z-7692)</name>
    <dbReference type="NCBI Taxonomy" id="889378"/>
    <lineage>
        <taxon>Bacteria</taxon>
        <taxon>Pseudomonadati</taxon>
        <taxon>Spirochaetota</taxon>
        <taxon>Spirochaetia</taxon>
        <taxon>Spirochaetales</taxon>
        <taxon>Spirochaetaceae</taxon>
        <taxon>Spirochaeta</taxon>
    </lineage>
</organism>
<sequence>MSKTITVRLDDTEYEIFKRAADGQKRTISNYVAYATLNYTVNETLVDDAEMTEIMEHANELQAGLADIAAGRYTIIDQV</sequence>
<dbReference type="EMBL" id="CP003282">
    <property type="protein sequence ID" value="AFG36567.1"/>
    <property type="molecule type" value="Genomic_DNA"/>
</dbReference>
<proteinExistence type="predicted"/>
<dbReference type="Proteomes" id="UP000007383">
    <property type="component" value="Chromosome"/>
</dbReference>
<dbReference type="RefSeq" id="WP_014454564.1">
    <property type="nucleotide sequence ID" value="NC_017098.1"/>
</dbReference>
<dbReference type="STRING" id="889378.Spiaf_0464"/>
<dbReference type="AlphaFoldDB" id="H9UGC4"/>
<dbReference type="eggNOG" id="ENOG5031CWR">
    <property type="taxonomic scope" value="Bacteria"/>
</dbReference>
<accession>H9UGC4</accession>
<dbReference type="OrthoDB" id="5519576at2"/>
<dbReference type="PATRIC" id="fig|889378.3.peg.472"/>
<keyword evidence="2" id="KW-1185">Reference proteome</keyword>
<dbReference type="KEGG" id="sfc:Spiaf_0464"/>
<dbReference type="HOGENOM" id="CLU_180715_0_0_12"/>
<dbReference type="Pfam" id="PF21983">
    <property type="entry name" value="NikA-like"/>
    <property type="match status" value="1"/>
</dbReference>